<keyword evidence="1" id="KW-1133">Transmembrane helix</keyword>
<proteinExistence type="predicted"/>
<protein>
    <submittedName>
        <fullName evidence="2">Uncharacterized protein</fullName>
    </submittedName>
</protein>
<dbReference type="KEGG" id="ima:PO878_17070"/>
<reference evidence="2" key="1">
    <citation type="submission" date="2023-01" db="EMBL/GenBank/DDBJ databases">
        <title>The diversity of Class Acidimicrobiia in South China Sea sediment environments and the proposal of Iamia marina sp. nov., a novel species of the genus Iamia.</title>
        <authorList>
            <person name="He Y."/>
            <person name="Tian X."/>
        </authorList>
    </citation>
    <scope>NUCLEOTIDE SEQUENCE</scope>
    <source>
        <strain evidence="2">DSM 19957</strain>
    </source>
</reference>
<sequence>MPAPERARPPRLSWPARVVAAAGWGVALVGALGAADRISHFAFPIPWTSLAMWMLYSTLAHDLVIAPLVTLAALGVGRLRPHALRAPVAVALIVSASLVAVSYPRLRGYGALPDNPSILPGNAARDLLVVLAVVWAVALVAGAARLWRARSASAEVSPGAGA</sequence>
<name>A0AAF0BR90_9ACTN</name>
<feature type="transmembrane region" description="Helical" evidence="1">
    <location>
        <begin position="86"/>
        <end position="106"/>
    </location>
</feature>
<evidence type="ECO:0000313" key="3">
    <source>
        <dbReference type="Proteomes" id="UP001216390"/>
    </source>
</evidence>
<accession>A0AAF0BR90</accession>
<organism evidence="2 3">
    <name type="scientific">Iamia majanohamensis</name>
    <dbReference type="NCBI Taxonomy" id="467976"/>
    <lineage>
        <taxon>Bacteria</taxon>
        <taxon>Bacillati</taxon>
        <taxon>Actinomycetota</taxon>
        <taxon>Acidimicrobiia</taxon>
        <taxon>Acidimicrobiales</taxon>
        <taxon>Iamiaceae</taxon>
        <taxon>Iamia</taxon>
    </lineage>
</organism>
<dbReference type="EMBL" id="CP116942">
    <property type="protein sequence ID" value="WCO66216.1"/>
    <property type="molecule type" value="Genomic_DNA"/>
</dbReference>
<evidence type="ECO:0000256" key="1">
    <source>
        <dbReference type="SAM" id="Phobius"/>
    </source>
</evidence>
<gene>
    <name evidence="2" type="ORF">PO878_17070</name>
</gene>
<dbReference type="Proteomes" id="UP001216390">
    <property type="component" value="Chromosome"/>
</dbReference>
<feature type="transmembrane region" description="Helical" evidence="1">
    <location>
        <begin position="126"/>
        <end position="147"/>
    </location>
</feature>
<dbReference type="AlphaFoldDB" id="A0AAF0BR90"/>
<evidence type="ECO:0000313" key="2">
    <source>
        <dbReference type="EMBL" id="WCO66216.1"/>
    </source>
</evidence>
<dbReference type="RefSeq" id="WP_272735740.1">
    <property type="nucleotide sequence ID" value="NZ_CP116942.1"/>
</dbReference>
<keyword evidence="1" id="KW-0472">Membrane</keyword>
<keyword evidence="1" id="KW-0812">Transmembrane</keyword>
<keyword evidence="3" id="KW-1185">Reference proteome</keyword>
<feature type="transmembrane region" description="Helical" evidence="1">
    <location>
        <begin position="50"/>
        <end position="74"/>
    </location>
</feature>